<comment type="subcellular location">
    <subcellularLocation>
        <location evidence="1">Cell membrane</location>
        <topology evidence="1">Multi-pass membrane protein</topology>
    </subcellularLocation>
</comment>
<keyword evidence="7 9" id="KW-0472">Membrane</keyword>
<evidence type="ECO:0000256" key="4">
    <source>
        <dbReference type="ARBA" id="ARBA00022475"/>
    </source>
</evidence>
<reference evidence="11" key="1">
    <citation type="submission" date="2023-07" db="EMBL/GenBank/DDBJ databases">
        <title>Novel species in the genus Lipingzhangella isolated from Sambhar Salt Lake.</title>
        <authorList>
            <person name="Jiya N."/>
            <person name="Kajale S."/>
            <person name="Sharma A."/>
        </authorList>
    </citation>
    <scope>NUCLEOTIDE SEQUENCE [LARGE SCALE GENOMIC DNA]</scope>
    <source>
        <strain evidence="11">LS1_29</strain>
    </source>
</reference>
<dbReference type="Proteomes" id="UP001250214">
    <property type="component" value="Unassembled WGS sequence"/>
</dbReference>
<dbReference type="InterPro" id="IPR000522">
    <property type="entry name" value="ABC_transptr_permease_BtuC"/>
</dbReference>
<feature type="transmembrane region" description="Helical" evidence="9">
    <location>
        <begin position="151"/>
        <end position="170"/>
    </location>
</feature>
<feature type="transmembrane region" description="Helical" evidence="9">
    <location>
        <begin position="338"/>
        <end position="358"/>
    </location>
</feature>
<evidence type="ECO:0000313" key="10">
    <source>
        <dbReference type="EMBL" id="MDS1270317.1"/>
    </source>
</evidence>
<feature type="transmembrane region" description="Helical" evidence="9">
    <location>
        <begin position="113"/>
        <end position="139"/>
    </location>
</feature>
<keyword evidence="5 9" id="KW-0812">Transmembrane</keyword>
<dbReference type="PANTHER" id="PTHR30472">
    <property type="entry name" value="FERRIC ENTEROBACTIN TRANSPORT SYSTEM PERMEASE PROTEIN"/>
    <property type="match status" value="1"/>
</dbReference>
<dbReference type="Pfam" id="PF01032">
    <property type="entry name" value="FecCD"/>
    <property type="match status" value="1"/>
</dbReference>
<keyword evidence="3" id="KW-0813">Transport</keyword>
<feature type="transmembrane region" description="Helical" evidence="9">
    <location>
        <begin position="268"/>
        <end position="298"/>
    </location>
</feature>
<dbReference type="Gene3D" id="1.10.3470.10">
    <property type="entry name" value="ABC transporter involved in vitamin B12 uptake, BtuC"/>
    <property type="match status" value="1"/>
</dbReference>
<evidence type="ECO:0000256" key="8">
    <source>
        <dbReference type="SAM" id="MobiDB-lite"/>
    </source>
</evidence>
<evidence type="ECO:0000256" key="5">
    <source>
        <dbReference type="ARBA" id="ARBA00022692"/>
    </source>
</evidence>
<gene>
    <name evidence="10" type="ORF">RIF23_08420</name>
</gene>
<feature type="transmembrane region" description="Helical" evidence="9">
    <location>
        <begin position="222"/>
        <end position="243"/>
    </location>
</feature>
<feature type="transmembrane region" description="Helical" evidence="9">
    <location>
        <begin position="176"/>
        <end position="201"/>
    </location>
</feature>
<accession>A0ABU2H5N5</accession>
<proteinExistence type="inferred from homology"/>
<feature type="transmembrane region" description="Helical" evidence="9">
    <location>
        <begin position="310"/>
        <end position="332"/>
    </location>
</feature>
<dbReference type="SUPFAM" id="SSF81345">
    <property type="entry name" value="ABC transporter involved in vitamin B12 uptake, BtuC"/>
    <property type="match status" value="1"/>
</dbReference>
<evidence type="ECO:0000256" key="9">
    <source>
        <dbReference type="SAM" id="Phobius"/>
    </source>
</evidence>
<dbReference type="PANTHER" id="PTHR30472:SF41">
    <property type="entry name" value="TRANSPORT SYSTEM PERMEASE PROTEIN"/>
    <property type="match status" value="1"/>
</dbReference>
<name>A0ABU2H5N5_9ACTN</name>
<evidence type="ECO:0000313" key="11">
    <source>
        <dbReference type="Proteomes" id="UP001250214"/>
    </source>
</evidence>
<comment type="caution">
    <text evidence="10">The sequence shown here is derived from an EMBL/GenBank/DDBJ whole genome shotgun (WGS) entry which is preliminary data.</text>
</comment>
<organism evidence="10 11">
    <name type="scientific">Lipingzhangella rawalii</name>
    <dbReference type="NCBI Taxonomy" id="2055835"/>
    <lineage>
        <taxon>Bacteria</taxon>
        <taxon>Bacillati</taxon>
        <taxon>Actinomycetota</taxon>
        <taxon>Actinomycetes</taxon>
        <taxon>Streptosporangiales</taxon>
        <taxon>Nocardiopsidaceae</taxon>
        <taxon>Lipingzhangella</taxon>
    </lineage>
</organism>
<feature type="transmembrane region" description="Helical" evidence="9">
    <location>
        <begin position="31"/>
        <end position="53"/>
    </location>
</feature>
<dbReference type="CDD" id="cd06550">
    <property type="entry name" value="TM_ABC_iron-siderophores_like"/>
    <property type="match status" value="1"/>
</dbReference>
<keyword evidence="4" id="KW-1003">Cell membrane</keyword>
<dbReference type="RefSeq" id="WP_310911838.1">
    <property type="nucleotide sequence ID" value="NZ_JAVLVT010000003.1"/>
</dbReference>
<evidence type="ECO:0000256" key="6">
    <source>
        <dbReference type="ARBA" id="ARBA00022989"/>
    </source>
</evidence>
<dbReference type="InterPro" id="IPR037294">
    <property type="entry name" value="ABC_BtuC-like"/>
</dbReference>
<dbReference type="EMBL" id="JAVLVT010000003">
    <property type="protein sequence ID" value="MDS1270317.1"/>
    <property type="molecule type" value="Genomic_DNA"/>
</dbReference>
<feature type="region of interest" description="Disordered" evidence="8">
    <location>
        <begin position="1"/>
        <end position="22"/>
    </location>
</feature>
<sequence>MTHTVDGGVGMHQAAPPLPRPRARMPVPARLGALSAATASLLALALVLGSTPIPLVEVGHALFGTGPVSAQTHTIVWEVRLPRAVTALAAGSALGLAGLQMQTLLRNPLAEPYILGVSSGASLGVAIVVLASGSGSAAFTAGLAGGGRAGTVLAAAMGAASVLALMLLLARWTQSVATLLIIGVMVGSGVSALVSVLVASADPRQVQQFVMWGMGSFSGPTWPDLAWLLPILGVGSLASLALVKPLNAMLLGDTYARTMGVNVRVVRWLVLFVASGLAGTVTAFCGPVAFLGLAIPHLTRIALTTADHRILMPACVVMGGAVALLCGTVASLPGTAAVLPLNSVTALVGAPIVITVLLRGRANTHGGAL</sequence>
<keyword evidence="11" id="KW-1185">Reference proteome</keyword>
<evidence type="ECO:0000256" key="3">
    <source>
        <dbReference type="ARBA" id="ARBA00022448"/>
    </source>
</evidence>
<evidence type="ECO:0000256" key="1">
    <source>
        <dbReference type="ARBA" id="ARBA00004651"/>
    </source>
</evidence>
<evidence type="ECO:0000256" key="2">
    <source>
        <dbReference type="ARBA" id="ARBA00007935"/>
    </source>
</evidence>
<evidence type="ECO:0000256" key="7">
    <source>
        <dbReference type="ARBA" id="ARBA00023136"/>
    </source>
</evidence>
<protein>
    <submittedName>
        <fullName evidence="10">Iron ABC transporter permease</fullName>
    </submittedName>
</protein>
<keyword evidence="6 9" id="KW-1133">Transmembrane helix</keyword>
<comment type="similarity">
    <text evidence="2">Belongs to the binding-protein-dependent transport system permease family. FecCD subfamily.</text>
</comment>